<keyword evidence="3" id="KW-1185">Reference proteome</keyword>
<protein>
    <submittedName>
        <fullName evidence="2">Uncharacterized protein</fullName>
    </submittedName>
</protein>
<gene>
    <name evidence="2" type="ORF">SAMN05216227_100655</name>
</gene>
<dbReference type="RefSeq" id="WP_050518441.1">
    <property type="nucleotide sequence ID" value="NZ_FOCO01000006.1"/>
</dbReference>
<name>A0A1H8D392_9RHOB</name>
<reference evidence="2 3" key="1">
    <citation type="submission" date="2016-10" db="EMBL/GenBank/DDBJ databases">
        <authorList>
            <person name="de Groot N.N."/>
        </authorList>
    </citation>
    <scope>NUCLEOTIDE SEQUENCE [LARGE SCALE GENOMIC DNA]</scope>
    <source>
        <strain evidence="2 3">CGMCC 1.10836</strain>
    </source>
</reference>
<proteinExistence type="predicted"/>
<accession>A0A1H8D392</accession>
<feature type="region of interest" description="Disordered" evidence="1">
    <location>
        <begin position="1"/>
        <end position="28"/>
    </location>
</feature>
<dbReference type="Proteomes" id="UP000183002">
    <property type="component" value="Unassembled WGS sequence"/>
</dbReference>
<sequence length="97" mass="10098">MDFPTTTRPVTAALPQAEVQKPPTSRAETTLLPAPLSVDEARAAAETAFEPREKTAIIQALLAQPPASTAALSLAMQIAKQAAAVTYGHIAPRGPQP</sequence>
<evidence type="ECO:0000313" key="2">
    <source>
        <dbReference type="EMBL" id="SEN01666.1"/>
    </source>
</evidence>
<organism evidence="2 3">
    <name type="scientific">Pseudorhodobacter antarcticus</name>
    <dbReference type="NCBI Taxonomy" id="1077947"/>
    <lineage>
        <taxon>Bacteria</taxon>
        <taxon>Pseudomonadati</taxon>
        <taxon>Pseudomonadota</taxon>
        <taxon>Alphaproteobacteria</taxon>
        <taxon>Rhodobacterales</taxon>
        <taxon>Paracoccaceae</taxon>
        <taxon>Pseudorhodobacter</taxon>
    </lineage>
</organism>
<dbReference type="AlphaFoldDB" id="A0A1H8D392"/>
<dbReference type="EMBL" id="FOCO01000006">
    <property type="protein sequence ID" value="SEN01666.1"/>
    <property type="molecule type" value="Genomic_DNA"/>
</dbReference>
<dbReference type="OrthoDB" id="7644910at2"/>
<evidence type="ECO:0000313" key="3">
    <source>
        <dbReference type="Proteomes" id="UP000183002"/>
    </source>
</evidence>
<evidence type="ECO:0000256" key="1">
    <source>
        <dbReference type="SAM" id="MobiDB-lite"/>
    </source>
</evidence>